<dbReference type="EMBL" id="SDPU01000021">
    <property type="protein sequence ID" value="RYU12322.1"/>
    <property type="molecule type" value="Genomic_DNA"/>
</dbReference>
<reference evidence="3 4" key="1">
    <citation type="submission" date="2019-01" db="EMBL/GenBank/DDBJ databases">
        <title>Nocardioides guangzhouensis sp. nov., an actinobacterium isolated from soil.</title>
        <authorList>
            <person name="Fu Y."/>
            <person name="Cai Y."/>
            <person name="Lin Z."/>
            <person name="Chen P."/>
        </authorList>
    </citation>
    <scope>NUCLEOTIDE SEQUENCE [LARGE SCALE GENOMIC DNA]</scope>
    <source>
        <strain evidence="3 4">NBRC 105384</strain>
    </source>
</reference>
<keyword evidence="1" id="KW-1133">Transmembrane helix</keyword>
<sequence>MTRHHHQLTRPVAAAAGLVMSLVAPVALVALTAAPAHAHGDHDRIQEILGTVSPDASIPLVTSDNVDLVANRPGTTGISGCFLRTAPLFVTSGMESVRVFDVADPANPTQVGVLPNALFENEAMNCGERRKKDGIRRFTLIGVDTVQASPSDPQHVNVGGNELVVVDVTDPTAPRIAGRAPGTTSTHTVACIDETDCRYAYSAGDSGSGTFSIFDLTDLTAPVEVDSDPATPGTQAFASPTAGHKWNFDGAGFGTHTGWDGSAVFDVTTPTRPRLVTTTGAAGRGEDPAYPGWNDFIHHNSFRPNAQAFKPDAAPSFANGNVLLVTEEDYEQVDCAQAGSFQTWWVKRLDGTPDAIVPLDKVELADLGSFPVPAYAFCSAHWFDYHPSGIVSVGFYGGGMQLVDVRDPRDLKPYGHATWGVSEVWDSYWVPVYGKNGVRTGRSTNLVYAVDLVRGLDVYRVDLPGTSSTPLAGPVALGPAQGLPVALVAVALVAAAYLRRGSRRPGS</sequence>
<protein>
    <recommendedName>
        <fullName evidence="5">LVIVD repeat-containing protein</fullName>
    </recommendedName>
</protein>
<evidence type="ECO:0000256" key="2">
    <source>
        <dbReference type="SAM" id="SignalP"/>
    </source>
</evidence>
<keyword evidence="2" id="KW-0732">Signal</keyword>
<feature type="transmembrane region" description="Helical" evidence="1">
    <location>
        <begin position="476"/>
        <end position="498"/>
    </location>
</feature>
<dbReference type="Proteomes" id="UP000291189">
    <property type="component" value="Unassembled WGS sequence"/>
</dbReference>
<feature type="signal peptide" evidence="2">
    <location>
        <begin position="1"/>
        <end position="38"/>
    </location>
</feature>
<proteinExistence type="predicted"/>
<keyword evidence="1" id="KW-0472">Membrane</keyword>
<dbReference type="InterPro" id="IPR013211">
    <property type="entry name" value="LVIVD"/>
</dbReference>
<name>A0A4Q5J1E5_9ACTN</name>
<organism evidence="3 4">
    <name type="scientific">Nocardioides iriomotensis</name>
    <dbReference type="NCBI Taxonomy" id="715784"/>
    <lineage>
        <taxon>Bacteria</taxon>
        <taxon>Bacillati</taxon>
        <taxon>Actinomycetota</taxon>
        <taxon>Actinomycetes</taxon>
        <taxon>Propionibacteriales</taxon>
        <taxon>Nocardioidaceae</taxon>
        <taxon>Nocardioides</taxon>
    </lineage>
</organism>
<evidence type="ECO:0000313" key="4">
    <source>
        <dbReference type="Proteomes" id="UP000291189"/>
    </source>
</evidence>
<feature type="chain" id="PRO_5020987698" description="LVIVD repeat-containing protein" evidence="2">
    <location>
        <begin position="39"/>
        <end position="507"/>
    </location>
</feature>
<gene>
    <name evidence="3" type="ORF">ETU37_09930</name>
</gene>
<evidence type="ECO:0000313" key="3">
    <source>
        <dbReference type="EMBL" id="RYU12322.1"/>
    </source>
</evidence>
<comment type="caution">
    <text evidence="3">The sequence shown here is derived from an EMBL/GenBank/DDBJ whole genome shotgun (WGS) entry which is preliminary data.</text>
</comment>
<dbReference type="OrthoDB" id="5240345at2"/>
<evidence type="ECO:0008006" key="5">
    <source>
        <dbReference type="Google" id="ProtNLM"/>
    </source>
</evidence>
<keyword evidence="1" id="KW-0812">Transmembrane</keyword>
<dbReference type="RefSeq" id="WP_129987097.1">
    <property type="nucleotide sequence ID" value="NZ_SDPU01000021.1"/>
</dbReference>
<accession>A0A4Q5J1E5</accession>
<keyword evidence="4" id="KW-1185">Reference proteome</keyword>
<dbReference type="AlphaFoldDB" id="A0A4Q5J1E5"/>
<evidence type="ECO:0000256" key="1">
    <source>
        <dbReference type="SAM" id="Phobius"/>
    </source>
</evidence>
<dbReference type="Pfam" id="PF08309">
    <property type="entry name" value="LVIVD"/>
    <property type="match status" value="1"/>
</dbReference>